<gene>
    <name evidence="2" type="ORF">RN001_003546</name>
</gene>
<dbReference type="AlphaFoldDB" id="A0AAN7PF78"/>
<protein>
    <submittedName>
        <fullName evidence="2">Uncharacterized protein</fullName>
    </submittedName>
</protein>
<feature type="coiled-coil region" evidence="1">
    <location>
        <begin position="172"/>
        <end position="215"/>
    </location>
</feature>
<evidence type="ECO:0000256" key="1">
    <source>
        <dbReference type="SAM" id="Coils"/>
    </source>
</evidence>
<dbReference type="PROSITE" id="PS51257">
    <property type="entry name" value="PROKAR_LIPOPROTEIN"/>
    <property type="match status" value="1"/>
</dbReference>
<comment type="caution">
    <text evidence="2">The sequence shown here is derived from an EMBL/GenBank/DDBJ whole genome shotgun (WGS) entry which is preliminary data.</text>
</comment>
<keyword evidence="3" id="KW-1185">Reference proteome</keyword>
<accession>A0AAN7PF78</accession>
<dbReference type="EMBL" id="JARPUR010000001">
    <property type="protein sequence ID" value="KAK4887275.1"/>
    <property type="molecule type" value="Genomic_DNA"/>
</dbReference>
<keyword evidence="1" id="KW-0175">Coiled coil</keyword>
<sequence length="235" mass="27562">MKCREKISAEDRRKFFKHYWHLGNYNVQTSFLCACIKEEKAKRKNTTAKNPAKRAFSRVYSINKAVVCRGMFIKTLRISKKRINAALHKVRTLETLDRRGIVTEGHNKISMNQKNDVIGHISKFPRCISHYCRKKKKNKMSFASYKKPFLTEFNLKFKKTKKDTCNKCDTYAAKIKNLHEGNEKEIASLEHKMHLEEAEKARNSMNIDLKNARENDATETLTYDMEKTLPLPRQL</sequence>
<organism evidence="2 3">
    <name type="scientific">Aquatica leii</name>
    <dbReference type="NCBI Taxonomy" id="1421715"/>
    <lineage>
        <taxon>Eukaryota</taxon>
        <taxon>Metazoa</taxon>
        <taxon>Ecdysozoa</taxon>
        <taxon>Arthropoda</taxon>
        <taxon>Hexapoda</taxon>
        <taxon>Insecta</taxon>
        <taxon>Pterygota</taxon>
        <taxon>Neoptera</taxon>
        <taxon>Endopterygota</taxon>
        <taxon>Coleoptera</taxon>
        <taxon>Polyphaga</taxon>
        <taxon>Elateriformia</taxon>
        <taxon>Elateroidea</taxon>
        <taxon>Lampyridae</taxon>
        <taxon>Luciolinae</taxon>
        <taxon>Aquatica</taxon>
    </lineage>
</organism>
<dbReference type="PANTHER" id="PTHR10773">
    <property type="entry name" value="DNA-DIRECTED RNA POLYMERASES I, II, AND III SUBUNIT RPABC2"/>
    <property type="match status" value="1"/>
</dbReference>
<evidence type="ECO:0000313" key="2">
    <source>
        <dbReference type="EMBL" id="KAK4887275.1"/>
    </source>
</evidence>
<dbReference type="PANTHER" id="PTHR10773:SF19">
    <property type="match status" value="1"/>
</dbReference>
<dbReference type="Proteomes" id="UP001353858">
    <property type="component" value="Unassembled WGS sequence"/>
</dbReference>
<evidence type="ECO:0000313" key="3">
    <source>
        <dbReference type="Proteomes" id="UP001353858"/>
    </source>
</evidence>
<proteinExistence type="predicted"/>
<reference evidence="3" key="1">
    <citation type="submission" date="2023-01" db="EMBL/GenBank/DDBJ databases">
        <title>Key to firefly adult light organ development and bioluminescence: homeobox transcription factors regulate luciferase expression and transportation to peroxisome.</title>
        <authorList>
            <person name="Fu X."/>
        </authorList>
    </citation>
    <scope>NUCLEOTIDE SEQUENCE [LARGE SCALE GENOMIC DNA]</scope>
</reference>
<name>A0AAN7PF78_9COLE</name>